<comment type="caution">
    <text evidence="3">The sequence shown here is derived from an EMBL/GenBank/DDBJ whole genome shotgun (WGS) entry which is preliminary data.</text>
</comment>
<name>A0A538TMY2_UNCEI</name>
<reference evidence="3 4" key="1">
    <citation type="journal article" date="2019" name="Nat. Microbiol.">
        <title>Mediterranean grassland soil C-N compound turnover is dependent on rainfall and depth, and is mediated by genomically divergent microorganisms.</title>
        <authorList>
            <person name="Diamond S."/>
            <person name="Andeer P.F."/>
            <person name="Li Z."/>
            <person name="Crits-Christoph A."/>
            <person name="Burstein D."/>
            <person name="Anantharaman K."/>
            <person name="Lane K.R."/>
            <person name="Thomas B.C."/>
            <person name="Pan C."/>
            <person name="Northen T.R."/>
            <person name="Banfield J.F."/>
        </authorList>
    </citation>
    <scope>NUCLEOTIDE SEQUENCE [LARGE SCALE GENOMIC DNA]</scope>
    <source>
        <strain evidence="3">WS_8</strain>
    </source>
</reference>
<dbReference type="Proteomes" id="UP000316609">
    <property type="component" value="Unassembled WGS sequence"/>
</dbReference>
<feature type="signal peptide" evidence="2">
    <location>
        <begin position="1"/>
        <end position="21"/>
    </location>
</feature>
<keyword evidence="2" id="KW-0732">Signal</keyword>
<protein>
    <recommendedName>
        <fullName evidence="5">DUF3300 domain-containing protein</fullName>
    </recommendedName>
</protein>
<organism evidence="3 4">
    <name type="scientific">Eiseniibacteriota bacterium</name>
    <dbReference type="NCBI Taxonomy" id="2212470"/>
    <lineage>
        <taxon>Bacteria</taxon>
        <taxon>Candidatus Eiseniibacteriota</taxon>
    </lineage>
</organism>
<dbReference type="Pfam" id="PF20245">
    <property type="entry name" value="DUF6600"/>
    <property type="match status" value="1"/>
</dbReference>
<dbReference type="InterPro" id="IPR046535">
    <property type="entry name" value="DUF6600"/>
</dbReference>
<feature type="region of interest" description="Disordered" evidence="1">
    <location>
        <begin position="270"/>
        <end position="319"/>
    </location>
</feature>
<feature type="compositionally biased region" description="Basic and acidic residues" evidence="1">
    <location>
        <begin position="270"/>
        <end position="283"/>
    </location>
</feature>
<accession>A0A538TMY2</accession>
<dbReference type="PROSITE" id="PS51257">
    <property type="entry name" value="PROKAR_LIPOPROTEIN"/>
    <property type="match status" value="1"/>
</dbReference>
<evidence type="ECO:0000256" key="1">
    <source>
        <dbReference type="SAM" id="MobiDB-lite"/>
    </source>
</evidence>
<dbReference type="AlphaFoldDB" id="A0A538TMY2"/>
<evidence type="ECO:0000313" key="3">
    <source>
        <dbReference type="EMBL" id="TMQ64977.1"/>
    </source>
</evidence>
<gene>
    <name evidence="3" type="ORF">E6K78_08465</name>
</gene>
<evidence type="ECO:0000313" key="4">
    <source>
        <dbReference type="Proteomes" id="UP000316609"/>
    </source>
</evidence>
<sequence>MKALLRTIVIAGWALTLGSCAASVGGLESAPAMPAARAGLRPEYRVFYDALSDYGDWTLVEPYGYVFRPAVSFATWRPYEYGFWVPTDSYGWVWISSEPFGWATYHYGRWFYDEFQGWVWRPGIDWGPAWVTWQMSNQYVGWSPLGSGEGPGVGVPGGAFRFTTVGQMGATDLSSRLETQSDLGVAAAELKPVTNPAVAGGTRIELGPPIARLERTLGHRLPRVRVEDVVLPVGTQGGQKAAHGAATAVPGMNVDETRRAAEQVAREARAMVERGSRPPERLHLVRPIRPGFQEALKPARNPGRPRPSRPDSAATRPDK</sequence>
<evidence type="ECO:0008006" key="5">
    <source>
        <dbReference type="Google" id="ProtNLM"/>
    </source>
</evidence>
<evidence type="ECO:0000256" key="2">
    <source>
        <dbReference type="SAM" id="SignalP"/>
    </source>
</evidence>
<proteinExistence type="predicted"/>
<dbReference type="EMBL" id="VBOY01000077">
    <property type="protein sequence ID" value="TMQ64977.1"/>
    <property type="molecule type" value="Genomic_DNA"/>
</dbReference>
<feature type="chain" id="PRO_5022046777" description="DUF3300 domain-containing protein" evidence="2">
    <location>
        <begin position="22"/>
        <end position="319"/>
    </location>
</feature>